<proteinExistence type="inferred from homology"/>
<keyword evidence="4 7" id="KW-0812">Transmembrane</keyword>
<dbReference type="RefSeq" id="WP_184786605.1">
    <property type="nucleotide sequence ID" value="NZ_BONT01000013.1"/>
</dbReference>
<evidence type="ECO:0000313" key="10">
    <source>
        <dbReference type="Proteomes" id="UP000548476"/>
    </source>
</evidence>
<keyword evidence="2 7" id="KW-0813">Transport</keyword>
<keyword evidence="3" id="KW-1003">Cell membrane</keyword>
<dbReference type="GO" id="GO:0006857">
    <property type="term" value="P:oligopeptide transport"/>
    <property type="evidence" value="ECO:0007669"/>
    <property type="project" value="InterPro"/>
</dbReference>
<dbReference type="InterPro" id="IPR000109">
    <property type="entry name" value="POT_fam"/>
</dbReference>
<feature type="transmembrane region" description="Helical" evidence="8">
    <location>
        <begin position="159"/>
        <end position="178"/>
    </location>
</feature>
<feature type="transmembrane region" description="Helical" evidence="8">
    <location>
        <begin position="369"/>
        <end position="391"/>
    </location>
</feature>
<evidence type="ECO:0000256" key="2">
    <source>
        <dbReference type="ARBA" id="ARBA00022448"/>
    </source>
</evidence>
<dbReference type="InterPro" id="IPR036259">
    <property type="entry name" value="MFS_trans_sf"/>
</dbReference>
<comment type="similarity">
    <text evidence="7">Belongs to the major facilitator superfamily. Proton-dependent oligopeptide transporter (POT/PTR) (TC 2.A.17) family.</text>
</comment>
<name>A0A841FFF4_9ACTN</name>
<sequence>MATVGTPAPADPGSDRGFFGHPRALATLFATELWERFSYYGMRAILVLYLVASPANGGWGWSDGDATALYGVYTGMAYLTPLAGGWVADRVLGPRRSVLWGGVVIACGHYCLAIPAKPTFFLGLVLIVLGTGLLKPNISAMVGDLYGQDDPRRDAGFSLFYMGINLGAFIAPLVTGFLSQKQDWHLAFGAAGVGMTIAVVWYVAGRGALGELGRHAVKPLASHETRRVLRAVGLAVVGVAVVVGVLALLGWLTVNVVLGILTFVPIAIAVAYFARMFADPGVTDVERSRLKAYIWLFVFAACFWLIYDQAGSVLNLFAENSTDLDVPVLGEIAASTLQAVNPIFIIIGSPIAGVVWLRLGHRLATPTKFALGLIFNGLSYIVMMFAALAAVGGEKVSPLWLVAAYAVQVTGELCLSPVGLSTTTKLAPAGYTAQMLGLWFLATAVGDAIGGQVGRLADVIEQWQYFAILGGASVLLGAAAIAMVKNLRRLMAGIH</sequence>
<evidence type="ECO:0000256" key="8">
    <source>
        <dbReference type="SAM" id="Phobius"/>
    </source>
</evidence>
<feature type="transmembrane region" description="Helical" evidence="8">
    <location>
        <begin position="228"/>
        <end position="251"/>
    </location>
</feature>
<dbReference type="AlphaFoldDB" id="A0A841FFF4"/>
<organism evidence="9 10">
    <name type="scientific">Phytomonospora endophytica</name>
    <dbReference type="NCBI Taxonomy" id="714109"/>
    <lineage>
        <taxon>Bacteria</taxon>
        <taxon>Bacillati</taxon>
        <taxon>Actinomycetota</taxon>
        <taxon>Actinomycetes</taxon>
        <taxon>Micromonosporales</taxon>
        <taxon>Micromonosporaceae</taxon>
        <taxon>Phytomonospora</taxon>
    </lineage>
</organism>
<gene>
    <name evidence="9" type="ORF">HNR73_001583</name>
</gene>
<dbReference type="InterPro" id="IPR050171">
    <property type="entry name" value="MFS_Transporters"/>
</dbReference>
<feature type="transmembrane region" description="Helical" evidence="8">
    <location>
        <begin position="436"/>
        <end position="457"/>
    </location>
</feature>
<dbReference type="NCBIfam" id="TIGR00924">
    <property type="entry name" value="yjdL_sub1_fam"/>
    <property type="match status" value="1"/>
</dbReference>
<dbReference type="InterPro" id="IPR018456">
    <property type="entry name" value="PTR2_symporter_CS"/>
</dbReference>
<evidence type="ECO:0000256" key="4">
    <source>
        <dbReference type="ARBA" id="ARBA00022692"/>
    </source>
</evidence>
<keyword evidence="10" id="KW-1185">Reference proteome</keyword>
<evidence type="ECO:0000256" key="3">
    <source>
        <dbReference type="ARBA" id="ARBA00022475"/>
    </source>
</evidence>
<feature type="transmembrane region" description="Helical" evidence="8">
    <location>
        <begin position="121"/>
        <end position="138"/>
    </location>
</feature>
<accession>A0A841FFF4</accession>
<comment type="subcellular location">
    <subcellularLocation>
        <location evidence="1">Cell membrane</location>
        <topology evidence="1">Multi-pass membrane protein</topology>
    </subcellularLocation>
    <subcellularLocation>
        <location evidence="7">Membrane</location>
        <topology evidence="7">Multi-pass membrane protein</topology>
    </subcellularLocation>
</comment>
<feature type="transmembrane region" description="Helical" evidence="8">
    <location>
        <begin position="68"/>
        <end position="88"/>
    </location>
</feature>
<dbReference type="CDD" id="cd17346">
    <property type="entry name" value="MFS_DtpA_like"/>
    <property type="match status" value="1"/>
</dbReference>
<feature type="transmembrane region" description="Helical" evidence="8">
    <location>
        <begin position="97"/>
        <end position="115"/>
    </location>
</feature>
<keyword evidence="5 8" id="KW-1133">Transmembrane helix</keyword>
<dbReference type="PANTHER" id="PTHR23517:SF15">
    <property type="entry name" value="PROTON-DEPENDENT OLIGOPEPTIDE FAMILY TRANSPORT PROTEIN"/>
    <property type="match status" value="1"/>
</dbReference>
<dbReference type="SUPFAM" id="SSF103473">
    <property type="entry name" value="MFS general substrate transporter"/>
    <property type="match status" value="1"/>
</dbReference>
<evidence type="ECO:0000256" key="7">
    <source>
        <dbReference type="RuleBase" id="RU003755"/>
    </source>
</evidence>
<dbReference type="Gene3D" id="1.20.1250.20">
    <property type="entry name" value="MFS general substrate transporter like domains"/>
    <property type="match status" value="1"/>
</dbReference>
<comment type="caution">
    <text evidence="9">The sequence shown here is derived from an EMBL/GenBank/DDBJ whole genome shotgun (WGS) entry which is preliminary data.</text>
</comment>
<feature type="transmembrane region" description="Helical" evidence="8">
    <location>
        <begin position="257"/>
        <end position="278"/>
    </location>
</feature>
<feature type="transmembrane region" description="Helical" evidence="8">
    <location>
        <begin position="463"/>
        <end position="484"/>
    </location>
</feature>
<evidence type="ECO:0000313" key="9">
    <source>
        <dbReference type="EMBL" id="MBB6033733.1"/>
    </source>
</evidence>
<dbReference type="InterPro" id="IPR005279">
    <property type="entry name" value="Dipep/tripep_permease"/>
</dbReference>
<dbReference type="GO" id="GO:1904680">
    <property type="term" value="F:peptide transmembrane transporter activity"/>
    <property type="evidence" value="ECO:0007669"/>
    <property type="project" value="InterPro"/>
</dbReference>
<feature type="transmembrane region" description="Helical" evidence="8">
    <location>
        <begin position="184"/>
        <end position="204"/>
    </location>
</feature>
<feature type="transmembrane region" description="Helical" evidence="8">
    <location>
        <begin position="290"/>
        <end position="307"/>
    </location>
</feature>
<feature type="transmembrane region" description="Helical" evidence="8">
    <location>
        <begin position="397"/>
        <end position="415"/>
    </location>
</feature>
<dbReference type="PANTHER" id="PTHR23517">
    <property type="entry name" value="RESISTANCE PROTEIN MDTM, PUTATIVE-RELATED-RELATED"/>
    <property type="match status" value="1"/>
</dbReference>
<evidence type="ECO:0000256" key="1">
    <source>
        <dbReference type="ARBA" id="ARBA00004651"/>
    </source>
</evidence>
<dbReference type="Proteomes" id="UP000548476">
    <property type="component" value="Unassembled WGS sequence"/>
</dbReference>
<evidence type="ECO:0000256" key="5">
    <source>
        <dbReference type="ARBA" id="ARBA00022989"/>
    </source>
</evidence>
<evidence type="ECO:0000256" key="6">
    <source>
        <dbReference type="ARBA" id="ARBA00023136"/>
    </source>
</evidence>
<dbReference type="Pfam" id="PF00854">
    <property type="entry name" value="PTR2"/>
    <property type="match status" value="1"/>
</dbReference>
<reference evidence="9 10" key="1">
    <citation type="submission" date="2020-08" db="EMBL/GenBank/DDBJ databases">
        <title>Genomic Encyclopedia of Type Strains, Phase IV (KMG-IV): sequencing the most valuable type-strain genomes for metagenomic binning, comparative biology and taxonomic classification.</title>
        <authorList>
            <person name="Goeker M."/>
        </authorList>
    </citation>
    <scope>NUCLEOTIDE SEQUENCE [LARGE SCALE GENOMIC DNA]</scope>
    <source>
        <strain evidence="9 10">YIM 65646</strain>
    </source>
</reference>
<feature type="transmembrane region" description="Helical" evidence="8">
    <location>
        <begin position="44"/>
        <end position="62"/>
    </location>
</feature>
<dbReference type="PROSITE" id="PS01023">
    <property type="entry name" value="PTR2_2"/>
    <property type="match status" value="1"/>
</dbReference>
<protein>
    <submittedName>
        <fullName evidence="9">POT family proton-dependent oligopeptide transporter</fullName>
    </submittedName>
</protein>
<keyword evidence="6 8" id="KW-0472">Membrane</keyword>
<dbReference type="EMBL" id="JACHGT010000003">
    <property type="protein sequence ID" value="MBB6033733.1"/>
    <property type="molecule type" value="Genomic_DNA"/>
</dbReference>
<feature type="transmembrane region" description="Helical" evidence="8">
    <location>
        <begin position="339"/>
        <end position="357"/>
    </location>
</feature>
<dbReference type="GO" id="GO:0005886">
    <property type="term" value="C:plasma membrane"/>
    <property type="evidence" value="ECO:0007669"/>
    <property type="project" value="UniProtKB-SubCell"/>
</dbReference>